<protein>
    <submittedName>
        <fullName evidence="2">Uncharacterized protein</fullName>
    </submittedName>
</protein>
<dbReference type="RefSeq" id="WP_193918160.1">
    <property type="nucleotide sequence ID" value="NZ_JADEWL010000013.1"/>
</dbReference>
<evidence type="ECO:0000313" key="2">
    <source>
        <dbReference type="EMBL" id="MBE9212331.1"/>
    </source>
</evidence>
<reference evidence="2" key="1">
    <citation type="submission" date="2020-10" db="EMBL/GenBank/DDBJ databases">
        <authorList>
            <person name="Castelo-Branco R."/>
            <person name="Eusebio N."/>
            <person name="Adriana R."/>
            <person name="Vieira A."/>
            <person name="Brugerolle De Fraissinette N."/>
            <person name="Rezende De Castro R."/>
            <person name="Schneider M.P."/>
            <person name="Vasconcelos V."/>
            <person name="Leao P.N."/>
        </authorList>
    </citation>
    <scope>NUCLEOTIDE SEQUENCE</scope>
    <source>
        <strain evidence="2">LEGE 06105</strain>
    </source>
</reference>
<comment type="caution">
    <text evidence="2">The sequence shown here is derived from an EMBL/GenBank/DDBJ whole genome shotgun (WGS) entry which is preliminary data.</text>
</comment>
<organism evidence="2 3">
    <name type="scientific">Plectonema cf. radiosum LEGE 06105</name>
    <dbReference type="NCBI Taxonomy" id="945769"/>
    <lineage>
        <taxon>Bacteria</taxon>
        <taxon>Bacillati</taxon>
        <taxon>Cyanobacteriota</taxon>
        <taxon>Cyanophyceae</taxon>
        <taxon>Oscillatoriophycideae</taxon>
        <taxon>Oscillatoriales</taxon>
        <taxon>Microcoleaceae</taxon>
        <taxon>Plectonema</taxon>
    </lineage>
</organism>
<dbReference type="EMBL" id="JADEWL010000013">
    <property type="protein sequence ID" value="MBE9212331.1"/>
    <property type="molecule type" value="Genomic_DNA"/>
</dbReference>
<dbReference type="Proteomes" id="UP000620559">
    <property type="component" value="Unassembled WGS sequence"/>
</dbReference>
<keyword evidence="1" id="KW-0812">Transmembrane</keyword>
<sequence length="77" mass="8532">MDKNNRSDRKDDKHAQFTARFGCGFIFGIFLAIALGLAADAPTVTALLGIIFISAVVCGLLSAAFGEQFWYWLLFWL</sequence>
<keyword evidence="3" id="KW-1185">Reference proteome</keyword>
<evidence type="ECO:0000313" key="3">
    <source>
        <dbReference type="Proteomes" id="UP000620559"/>
    </source>
</evidence>
<feature type="transmembrane region" description="Helical" evidence="1">
    <location>
        <begin position="21"/>
        <end position="39"/>
    </location>
</feature>
<accession>A0A8J7EYB3</accession>
<proteinExistence type="predicted"/>
<feature type="transmembrane region" description="Helical" evidence="1">
    <location>
        <begin position="45"/>
        <end position="65"/>
    </location>
</feature>
<name>A0A8J7EYB3_9CYAN</name>
<evidence type="ECO:0000256" key="1">
    <source>
        <dbReference type="SAM" id="Phobius"/>
    </source>
</evidence>
<keyword evidence="1" id="KW-0472">Membrane</keyword>
<dbReference type="AlphaFoldDB" id="A0A8J7EYB3"/>
<gene>
    <name evidence="2" type="ORF">IQ247_06350</name>
</gene>
<keyword evidence="1" id="KW-1133">Transmembrane helix</keyword>